<gene>
    <name evidence="2" type="ORF">M6B38_414320</name>
</gene>
<organism evidence="2 3">
    <name type="scientific">Iris pallida</name>
    <name type="common">Sweet iris</name>
    <dbReference type="NCBI Taxonomy" id="29817"/>
    <lineage>
        <taxon>Eukaryota</taxon>
        <taxon>Viridiplantae</taxon>
        <taxon>Streptophyta</taxon>
        <taxon>Embryophyta</taxon>
        <taxon>Tracheophyta</taxon>
        <taxon>Spermatophyta</taxon>
        <taxon>Magnoliopsida</taxon>
        <taxon>Liliopsida</taxon>
        <taxon>Asparagales</taxon>
        <taxon>Iridaceae</taxon>
        <taxon>Iridoideae</taxon>
        <taxon>Irideae</taxon>
        <taxon>Iris</taxon>
    </lineage>
</organism>
<name>A0AAX6FKJ5_IRIPA</name>
<dbReference type="EMBL" id="JANAVB010028099">
    <property type="protein sequence ID" value="KAJ6816876.1"/>
    <property type="molecule type" value="Genomic_DNA"/>
</dbReference>
<feature type="compositionally biased region" description="Basic residues" evidence="1">
    <location>
        <begin position="74"/>
        <end position="89"/>
    </location>
</feature>
<reference evidence="2" key="1">
    <citation type="journal article" date="2023" name="GigaByte">
        <title>Genome assembly of the bearded iris, Iris pallida Lam.</title>
        <authorList>
            <person name="Bruccoleri R.E."/>
            <person name="Oakeley E.J."/>
            <person name="Faust A.M.E."/>
            <person name="Altorfer M."/>
            <person name="Dessus-Babus S."/>
            <person name="Burckhardt D."/>
            <person name="Oertli M."/>
            <person name="Naumann U."/>
            <person name="Petersen F."/>
            <person name="Wong J."/>
        </authorList>
    </citation>
    <scope>NUCLEOTIDE SEQUENCE</scope>
    <source>
        <strain evidence="2">GSM-AAB239-AS_SAM_17_03QT</strain>
    </source>
</reference>
<evidence type="ECO:0000256" key="1">
    <source>
        <dbReference type="SAM" id="MobiDB-lite"/>
    </source>
</evidence>
<sequence>MGWRSVNKAAVVRFVGKGSIELRQLRLFSDDDVVLKNSTLDDTTLEIWHDARGFGTTLDDSDDSSGRPQLAARFSRRQRRRRTRRHSDN</sequence>
<evidence type="ECO:0000313" key="2">
    <source>
        <dbReference type="EMBL" id="KAJ6816876.1"/>
    </source>
</evidence>
<keyword evidence="3" id="KW-1185">Reference proteome</keyword>
<dbReference type="Proteomes" id="UP001140949">
    <property type="component" value="Unassembled WGS sequence"/>
</dbReference>
<reference evidence="2" key="2">
    <citation type="submission" date="2023-04" db="EMBL/GenBank/DDBJ databases">
        <authorList>
            <person name="Bruccoleri R.E."/>
            <person name="Oakeley E.J."/>
            <person name="Faust A.-M."/>
            <person name="Dessus-Babus S."/>
            <person name="Altorfer M."/>
            <person name="Burckhardt D."/>
            <person name="Oertli M."/>
            <person name="Naumann U."/>
            <person name="Petersen F."/>
            <person name="Wong J."/>
        </authorList>
    </citation>
    <scope>NUCLEOTIDE SEQUENCE</scope>
    <source>
        <strain evidence="2">GSM-AAB239-AS_SAM_17_03QT</strain>
        <tissue evidence="2">Leaf</tissue>
    </source>
</reference>
<evidence type="ECO:0000313" key="3">
    <source>
        <dbReference type="Proteomes" id="UP001140949"/>
    </source>
</evidence>
<protein>
    <submittedName>
        <fullName evidence="2">Pollen-specific leucine-rich repeat extensin-like protein 4</fullName>
    </submittedName>
</protein>
<proteinExistence type="predicted"/>
<accession>A0AAX6FKJ5</accession>
<dbReference type="AlphaFoldDB" id="A0AAX6FKJ5"/>
<comment type="caution">
    <text evidence="2">The sequence shown here is derived from an EMBL/GenBank/DDBJ whole genome shotgun (WGS) entry which is preliminary data.</text>
</comment>
<feature type="region of interest" description="Disordered" evidence="1">
    <location>
        <begin position="56"/>
        <end position="89"/>
    </location>
</feature>